<comment type="function">
    <text evidence="7">Required for the first step of diphthamide biosynthesis, a post-translational modification of histidine which occurs in elongation factor 2. DPH1 and DPH2 transfer a 3-amino-3-carboxypropyl (ACP) group from S-adenosyl-L-methionine (SAM) to a histidine residue, the reaction is assisted by a reduction system comprising DPH3 and a NADH-dependent reductase. Facilitates the reduction of the catalytic iron-sulfur cluster found in the DPH1 subunit.</text>
</comment>
<evidence type="ECO:0000256" key="5">
    <source>
        <dbReference type="ARBA" id="ARBA00023004"/>
    </source>
</evidence>
<evidence type="ECO:0000256" key="1">
    <source>
        <dbReference type="ARBA" id="ARBA00001966"/>
    </source>
</evidence>
<protein>
    <recommendedName>
        <fullName evidence="7">2-(3-amino-3-carboxypropyl)histidine synthase subunit 2</fullName>
    </recommendedName>
</protein>
<comment type="pathway">
    <text evidence="2 7">Protein modification; peptidyl-diphthamide biosynthesis.</text>
</comment>
<dbReference type="InterPro" id="IPR016435">
    <property type="entry name" value="DPH1/DPH2"/>
</dbReference>
<keyword evidence="7" id="KW-0963">Cytoplasm</keyword>
<evidence type="ECO:0000256" key="2">
    <source>
        <dbReference type="ARBA" id="ARBA00005156"/>
    </source>
</evidence>
<evidence type="ECO:0000313" key="8">
    <source>
        <dbReference type="EMBL" id="KAL3231491.1"/>
    </source>
</evidence>
<sequence length="545" mass="61552">MSSEEIDVKPAAFSTHQDASDFEFQKYETSGIDRSFYLGPNSDSRTLEDQLTDYYSLEKLLNYLVENPQYQQITLQFPDTLIKDGSLVTRILQDRLDGDTVLRKFWVLADTAYSACCVDEVAAEHVNGDLVIHFGDACLNAIQKLPVVYAFGTPYMDLETVCQLFEEKFSNKEDHICLMANASYDFHLPQLFDKLKELGYKNLLSSKVNHEMLTDTATILYTNDPSKMLHEVYTLGNRKLLSEDKNLEINEDVLREKYTLFHITVPQDPHLLYLSTVFNDLCAFDVKDSIIRSGPFPSLNRRYKNMHVARTAGCIGILVNTLSIRGTRDTVNKLIKLIRENGKKHYLFVVGKPNVPKLANFEPVDIWCILGCGQSGIIVDEFGDFYKPIITPYELTMAMNIEVTWTGKWVTDFQKAITAIDESLDQLEVTEDKTDDEGEDDDAPEFDAVTGKYVSTSRPLRALNHLQIDGPEDSENRLVPRVSGGTVIKGTVSAATRYLENRAWSGLGTDFKDQEGYEEEGATVEEGISGVARGYDFDQKNAKNL</sequence>
<evidence type="ECO:0000256" key="3">
    <source>
        <dbReference type="ARBA" id="ARBA00006179"/>
    </source>
</evidence>
<dbReference type="InterPro" id="IPR042263">
    <property type="entry name" value="DPH1/DPH2_1"/>
</dbReference>
<dbReference type="PANTHER" id="PTHR10762">
    <property type="entry name" value="DIPHTHAMIDE BIOSYNTHESIS PROTEIN"/>
    <property type="match status" value="1"/>
</dbReference>
<accession>A0ABR4NSV8</accession>
<reference evidence="8 9" key="1">
    <citation type="submission" date="2024-05" db="EMBL/GenBank/DDBJ databases">
        <title>Long read based assembly of the Candida bracarensis genome reveals expanded adhesin content.</title>
        <authorList>
            <person name="Marcet-Houben M."/>
            <person name="Ksiezopolska E."/>
            <person name="Gabaldon T."/>
        </authorList>
    </citation>
    <scope>NUCLEOTIDE SEQUENCE [LARGE SCALE GENOMIC DNA]</scope>
    <source>
        <strain evidence="8 9">CBM6</strain>
    </source>
</reference>
<comment type="similarity">
    <text evidence="3 7">Belongs to the DPH1/DPH2 family. DPH2 subfamily.</text>
</comment>
<dbReference type="EMBL" id="JBEVYD010000007">
    <property type="protein sequence ID" value="KAL3231491.1"/>
    <property type="molecule type" value="Genomic_DNA"/>
</dbReference>
<organism evidence="8 9">
    <name type="scientific">Nakaseomyces bracarensis</name>
    <dbReference type="NCBI Taxonomy" id="273131"/>
    <lineage>
        <taxon>Eukaryota</taxon>
        <taxon>Fungi</taxon>
        <taxon>Dikarya</taxon>
        <taxon>Ascomycota</taxon>
        <taxon>Saccharomycotina</taxon>
        <taxon>Saccharomycetes</taxon>
        <taxon>Saccharomycetales</taxon>
        <taxon>Saccharomycetaceae</taxon>
        <taxon>Nakaseomyces</taxon>
    </lineage>
</organism>
<dbReference type="NCBIfam" id="TIGR00272">
    <property type="entry name" value="DPH2"/>
    <property type="match status" value="1"/>
</dbReference>
<keyword evidence="6 7" id="KW-0411">Iron-sulfur</keyword>
<keyword evidence="9" id="KW-1185">Reference proteome</keyword>
<dbReference type="NCBIfam" id="TIGR00322">
    <property type="entry name" value="diphth2_R"/>
    <property type="match status" value="1"/>
</dbReference>
<comment type="caution">
    <text evidence="8">The sequence shown here is derived from an EMBL/GenBank/DDBJ whole genome shotgun (WGS) entry which is preliminary data.</text>
</comment>
<dbReference type="Gene3D" id="3.40.50.11840">
    <property type="entry name" value="Diphthamide synthesis DPH1/DPH2 domain 1"/>
    <property type="match status" value="1"/>
</dbReference>
<proteinExistence type="inferred from homology"/>
<keyword evidence="4 7" id="KW-0479">Metal-binding</keyword>
<evidence type="ECO:0000256" key="4">
    <source>
        <dbReference type="ARBA" id="ARBA00022723"/>
    </source>
</evidence>
<evidence type="ECO:0000313" key="9">
    <source>
        <dbReference type="Proteomes" id="UP001623330"/>
    </source>
</evidence>
<dbReference type="InterPro" id="IPR042265">
    <property type="entry name" value="DPH1/DPH2_3"/>
</dbReference>
<evidence type="ECO:0000256" key="7">
    <source>
        <dbReference type="RuleBase" id="RU364133"/>
    </source>
</evidence>
<dbReference type="InterPro" id="IPR010014">
    <property type="entry name" value="DHP2"/>
</dbReference>
<dbReference type="Pfam" id="PF01866">
    <property type="entry name" value="Diphthamide_syn"/>
    <property type="match status" value="1"/>
</dbReference>
<dbReference type="Gene3D" id="3.40.50.11860">
    <property type="entry name" value="Diphthamide synthesis DPH1/DPH2 domain 3"/>
    <property type="match status" value="1"/>
</dbReference>
<evidence type="ECO:0000256" key="6">
    <source>
        <dbReference type="ARBA" id="ARBA00023014"/>
    </source>
</evidence>
<dbReference type="SFLD" id="SFLDF00408">
    <property type="entry name" value="Diphthamide_biosynthesis_famil"/>
    <property type="match status" value="1"/>
</dbReference>
<gene>
    <name evidence="8" type="ORF">RNJ44_00526</name>
</gene>
<comment type="cofactor">
    <cofactor evidence="1">
        <name>[4Fe-4S] cluster</name>
        <dbReference type="ChEBI" id="CHEBI:49883"/>
    </cofactor>
</comment>
<comment type="subcellular location">
    <subcellularLocation>
        <location evidence="7">Cytoplasm</location>
    </subcellularLocation>
</comment>
<dbReference type="SFLD" id="SFLDS00032">
    <property type="entry name" value="Radical_SAM_3-amino-3-carboxyp"/>
    <property type="match status" value="1"/>
</dbReference>
<dbReference type="Proteomes" id="UP001623330">
    <property type="component" value="Unassembled WGS sequence"/>
</dbReference>
<keyword evidence="5 7" id="KW-0408">Iron</keyword>
<dbReference type="PANTHER" id="PTHR10762:SF2">
    <property type="entry name" value="2-(3-AMINO-3-CARBOXYPROPYL)HISTIDINE SYNTHASE SUBUNIT 2"/>
    <property type="match status" value="1"/>
</dbReference>
<name>A0ABR4NSV8_9SACH</name>
<dbReference type="SFLD" id="SFLDG01121">
    <property type="entry name" value="Diphthamide_biosynthesis"/>
    <property type="match status" value="1"/>
</dbReference>